<proteinExistence type="predicted"/>
<sequence length="270" mass="29537">MTPSKKTVIAFDLYGTLLSTESIADELAKHHGSDAAKSLAALWRRYQLEYTWRINSMGEYKPFNELTLNALHHAAAEHGVTVSPDAAEALMRSYDALHTFPEVPGALDLLNSHSHSHSRSDPTSPDPASTSQGEVEAYIFSNGTDAMVGNSVRTSPDLASHLSPHHHHHHHHHTFKALITVDELRCYKPDPRVYKHLVERTGMMGPGGEADVWVVSANPFDIVGTRAAGLNAAFVDRSGRGWVDRLDGTREPTVVVGGVDEAVRAILDRS</sequence>
<feature type="compositionally biased region" description="Low complexity" evidence="2">
    <location>
        <begin position="121"/>
        <end position="131"/>
    </location>
</feature>
<keyword evidence="1" id="KW-0378">Hydrolase</keyword>
<name>M7SJW6_EUTLA</name>
<dbReference type="InterPro" id="IPR051540">
    <property type="entry name" value="S-2-haloacid_dehalogenase"/>
</dbReference>
<feature type="region of interest" description="Disordered" evidence="2">
    <location>
        <begin position="108"/>
        <end position="132"/>
    </location>
</feature>
<dbReference type="KEGG" id="ela:UCREL1_6391"/>
<dbReference type="EMBL" id="KB706612">
    <property type="protein sequence ID" value="EMR66619.1"/>
    <property type="molecule type" value="Genomic_DNA"/>
</dbReference>
<keyword evidence="4" id="KW-1185">Reference proteome</keyword>
<dbReference type="Proteomes" id="UP000012174">
    <property type="component" value="Unassembled WGS sequence"/>
</dbReference>
<dbReference type="OMA" id="TTFWINR"/>
<dbReference type="InterPro" id="IPR036412">
    <property type="entry name" value="HAD-like_sf"/>
</dbReference>
<dbReference type="Gene3D" id="1.10.150.240">
    <property type="entry name" value="Putative phosphatase, domain 2"/>
    <property type="match status" value="1"/>
</dbReference>
<dbReference type="STRING" id="1287681.M7SJW6"/>
<evidence type="ECO:0000256" key="2">
    <source>
        <dbReference type="SAM" id="MobiDB-lite"/>
    </source>
</evidence>
<dbReference type="HOGENOM" id="CLU_045011_3_1_1"/>
<evidence type="ECO:0000313" key="4">
    <source>
        <dbReference type="Proteomes" id="UP000012174"/>
    </source>
</evidence>
<dbReference type="GO" id="GO:0016787">
    <property type="term" value="F:hydrolase activity"/>
    <property type="evidence" value="ECO:0007669"/>
    <property type="project" value="UniProtKB-KW"/>
</dbReference>
<dbReference type="OrthoDB" id="3256520at2759"/>
<evidence type="ECO:0000256" key="1">
    <source>
        <dbReference type="ARBA" id="ARBA00022801"/>
    </source>
</evidence>
<accession>M7SJW6</accession>
<gene>
    <name evidence="3" type="ORF">UCREL1_6391</name>
</gene>
<organism evidence="3 4">
    <name type="scientific">Eutypa lata (strain UCR-EL1)</name>
    <name type="common">Grapevine dieback disease fungus</name>
    <name type="synonym">Eutypa armeniacae</name>
    <dbReference type="NCBI Taxonomy" id="1287681"/>
    <lineage>
        <taxon>Eukaryota</taxon>
        <taxon>Fungi</taxon>
        <taxon>Dikarya</taxon>
        <taxon>Ascomycota</taxon>
        <taxon>Pezizomycotina</taxon>
        <taxon>Sordariomycetes</taxon>
        <taxon>Xylariomycetidae</taxon>
        <taxon>Xylariales</taxon>
        <taxon>Diatrypaceae</taxon>
        <taxon>Eutypa</taxon>
    </lineage>
</organism>
<dbReference type="AlphaFoldDB" id="M7SJW6"/>
<protein>
    <submittedName>
        <fullName evidence="3">Putative haloacid dehalogenase protein</fullName>
    </submittedName>
</protein>
<dbReference type="InterPro" id="IPR023214">
    <property type="entry name" value="HAD_sf"/>
</dbReference>
<dbReference type="InterPro" id="IPR023198">
    <property type="entry name" value="PGP-like_dom2"/>
</dbReference>
<reference evidence="4" key="1">
    <citation type="journal article" date="2013" name="Genome Announc.">
        <title>Draft genome sequence of the grapevine dieback fungus Eutypa lata UCR-EL1.</title>
        <authorList>
            <person name="Blanco-Ulate B."/>
            <person name="Rolshausen P.E."/>
            <person name="Cantu D."/>
        </authorList>
    </citation>
    <scope>NUCLEOTIDE SEQUENCE [LARGE SCALE GENOMIC DNA]</scope>
    <source>
        <strain evidence="4">UCR-EL1</strain>
    </source>
</reference>
<dbReference type="PANTHER" id="PTHR43316">
    <property type="entry name" value="HYDROLASE, HALOACID DELAHOGENASE-RELATED"/>
    <property type="match status" value="1"/>
</dbReference>
<evidence type="ECO:0000313" key="3">
    <source>
        <dbReference type="EMBL" id="EMR66619.1"/>
    </source>
</evidence>
<dbReference type="Gene3D" id="3.40.50.1000">
    <property type="entry name" value="HAD superfamily/HAD-like"/>
    <property type="match status" value="1"/>
</dbReference>
<dbReference type="eggNOG" id="ENOG502S2CI">
    <property type="taxonomic scope" value="Eukaryota"/>
</dbReference>
<dbReference type="SUPFAM" id="SSF56784">
    <property type="entry name" value="HAD-like"/>
    <property type="match status" value="1"/>
</dbReference>
<dbReference type="PANTHER" id="PTHR43316:SF3">
    <property type="entry name" value="HALOACID DEHALOGENASE, TYPE II (AFU_ORTHOLOGUE AFUA_2G07750)-RELATED"/>
    <property type="match status" value="1"/>
</dbReference>